<keyword evidence="5 11" id="KW-0472">Membrane</keyword>
<dbReference type="OrthoDB" id="9909019at2759"/>
<dbReference type="PANTHER" id="PTHR22883:SF43">
    <property type="entry name" value="PALMITOYLTRANSFERASE APP"/>
    <property type="match status" value="1"/>
</dbReference>
<dbReference type="InParanoid" id="A0A2T2ZS92"/>
<keyword evidence="15" id="KW-1185">Reference proteome</keyword>
<feature type="transmembrane region" description="Helical" evidence="11">
    <location>
        <begin position="379"/>
        <end position="398"/>
    </location>
</feature>
<evidence type="ECO:0000256" key="2">
    <source>
        <dbReference type="ARBA" id="ARBA00022679"/>
    </source>
</evidence>
<keyword evidence="6" id="KW-0564">Palmitate</keyword>
<evidence type="ECO:0000313" key="14">
    <source>
        <dbReference type="EMBL" id="PSR74868.1"/>
    </source>
</evidence>
<reference evidence="14 15" key="1">
    <citation type="journal article" date="2018" name="Mycol. Prog.">
        <title>Coniella lustricola, a new species from submerged detritus.</title>
        <authorList>
            <person name="Raudabaugh D.B."/>
            <person name="Iturriaga T."/>
            <person name="Carver A."/>
            <person name="Mondo S."/>
            <person name="Pangilinan J."/>
            <person name="Lipzen A."/>
            <person name="He G."/>
            <person name="Amirebrahimi M."/>
            <person name="Grigoriev I.V."/>
            <person name="Miller A.N."/>
        </authorList>
    </citation>
    <scope>NUCLEOTIDE SEQUENCE [LARGE SCALE GENOMIC DNA]</scope>
    <source>
        <strain evidence="14 15">B22-T-1</strain>
    </source>
</reference>
<evidence type="ECO:0000256" key="7">
    <source>
        <dbReference type="ARBA" id="ARBA00023288"/>
    </source>
</evidence>
<keyword evidence="3 11" id="KW-0812">Transmembrane</keyword>
<comment type="similarity">
    <text evidence="9">Belongs to the DHHC palmitoyltransferase family. ERF2/ZDHHC9 subfamily.</text>
</comment>
<evidence type="ECO:0000313" key="15">
    <source>
        <dbReference type="Proteomes" id="UP000241462"/>
    </source>
</evidence>
<feature type="region of interest" description="Disordered" evidence="12">
    <location>
        <begin position="1"/>
        <end position="159"/>
    </location>
</feature>
<dbReference type="PROSITE" id="PS50216">
    <property type="entry name" value="DHHC"/>
    <property type="match status" value="1"/>
</dbReference>
<evidence type="ECO:0000256" key="12">
    <source>
        <dbReference type="SAM" id="MobiDB-lite"/>
    </source>
</evidence>
<feature type="domain" description="Palmitoyltransferase DHHC" evidence="13">
    <location>
        <begin position="447"/>
        <end position="573"/>
    </location>
</feature>
<accession>A0A2T2ZS92</accession>
<evidence type="ECO:0000256" key="9">
    <source>
        <dbReference type="ARBA" id="ARBA00023463"/>
    </source>
</evidence>
<evidence type="ECO:0000256" key="3">
    <source>
        <dbReference type="ARBA" id="ARBA00022692"/>
    </source>
</evidence>
<feature type="transmembrane region" description="Helical" evidence="11">
    <location>
        <begin position="492"/>
        <end position="517"/>
    </location>
</feature>
<dbReference type="GO" id="GO:0019706">
    <property type="term" value="F:protein-cysteine S-palmitoyltransferase activity"/>
    <property type="evidence" value="ECO:0007669"/>
    <property type="project" value="UniProtKB-EC"/>
</dbReference>
<sequence length="665" mass="73547">MALPHDESRSNTPAGGAGGDDDGIPQYPGRVLSGGPPSIISSRMTDIGTEDGRDYETQAAHRLSHGPSQAGTARSGFTAQKSPGAWPQPMPLRRGFSGKGKRSSLAGSVGGSSISTAGRPVSSASKSHVPSVSSSAFFRPMSSQKLQAQRGATRPPTMSRHVELADNGSEERSGTPQFGANIVRHSITSNTASGRHMTDEPPPSRGTEMTGHGTYDRHTANTRNSVTESMRPLRKKTAEEKGLRVDTDTPYDKAQPAPKTSQSMRSSFMLRNGADSHASNREREGAEKLGSADSSPQFQSHDAEDHPDTAQQPRPMGRNAGRNWEYFTGNTIFCLGGRLQNTKSRPVNVATGAFIVIPCILFFAFSARDLWYDVSPAVPLLYAYLTFVCVSSFFHASVTDPGILPRNLHQNPPADIDEDPLRLAPPSTDWTLIKSAESSTAAMEVPTKYCKTCQIWRPPRTHHCRMCDNCVETADHHCVWLNNCVGRRNYRYFFAFVSSATLLALYLVAASLAQILVHMNRNHMSFGRAIHDDAVPFAMVIYGFLGFLYPAALTGYHMFLMARGETTREFLNSQKFLKKDRFRTFTQPTWYKNWAVVLCRPRPPTYYHFKRRYNTGDQRLATMRIKERRRNARAEKQPEDVELHDIPQRGFQGPTALKNGGSKTA</sequence>
<evidence type="ECO:0000256" key="11">
    <source>
        <dbReference type="RuleBase" id="RU079119"/>
    </source>
</evidence>
<name>A0A2T2ZS92_9PEZI</name>
<evidence type="ECO:0000259" key="13">
    <source>
        <dbReference type="Pfam" id="PF01529"/>
    </source>
</evidence>
<dbReference type="STRING" id="2025994.A0A2T2ZS92"/>
<keyword evidence="8 11" id="KW-0012">Acyltransferase</keyword>
<dbReference type="EC" id="2.3.1.225" evidence="11"/>
<dbReference type="Pfam" id="PF01529">
    <property type="entry name" value="DHHC"/>
    <property type="match status" value="1"/>
</dbReference>
<feature type="compositionally biased region" description="Low complexity" evidence="12">
    <location>
        <begin position="121"/>
        <end position="135"/>
    </location>
</feature>
<organism evidence="14 15">
    <name type="scientific">Coniella lustricola</name>
    <dbReference type="NCBI Taxonomy" id="2025994"/>
    <lineage>
        <taxon>Eukaryota</taxon>
        <taxon>Fungi</taxon>
        <taxon>Dikarya</taxon>
        <taxon>Ascomycota</taxon>
        <taxon>Pezizomycotina</taxon>
        <taxon>Sordariomycetes</taxon>
        <taxon>Sordariomycetidae</taxon>
        <taxon>Diaporthales</taxon>
        <taxon>Schizoparmaceae</taxon>
        <taxon>Coniella</taxon>
    </lineage>
</organism>
<feature type="transmembrane region" description="Helical" evidence="11">
    <location>
        <begin position="537"/>
        <end position="559"/>
    </location>
</feature>
<feature type="compositionally biased region" description="Polar residues" evidence="12">
    <location>
        <begin position="66"/>
        <end position="81"/>
    </location>
</feature>
<dbReference type="GO" id="GO:0005794">
    <property type="term" value="C:Golgi apparatus"/>
    <property type="evidence" value="ECO:0007669"/>
    <property type="project" value="TreeGrafter"/>
</dbReference>
<gene>
    <name evidence="14" type="ORF">BD289DRAFT_487312</name>
</gene>
<protein>
    <recommendedName>
        <fullName evidence="11">Palmitoyltransferase</fullName>
        <ecNumber evidence="11">2.3.1.225</ecNumber>
    </recommendedName>
</protein>
<proteinExistence type="inferred from homology"/>
<evidence type="ECO:0000256" key="5">
    <source>
        <dbReference type="ARBA" id="ARBA00023136"/>
    </source>
</evidence>
<keyword evidence="7" id="KW-0449">Lipoprotein</keyword>
<feature type="transmembrane region" description="Helical" evidence="11">
    <location>
        <begin position="347"/>
        <end position="367"/>
    </location>
</feature>
<feature type="region of interest" description="Disordered" evidence="12">
    <location>
        <begin position="628"/>
        <end position="665"/>
    </location>
</feature>
<feature type="compositionally biased region" description="Basic and acidic residues" evidence="12">
    <location>
        <begin position="278"/>
        <end position="287"/>
    </location>
</feature>
<evidence type="ECO:0000256" key="6">
    <source>
        <dbReference type="ARBA" id="ARBA00023139"/>
    </source>
</evidence>
<comment type="catalytic activity">
    <reaction evidence="10 11">
        <text>L-cysteinyl-[protein] + hexadecanoyl-CoA = S-hexadecanoyl-L-cysteinyl-[protein] + CoA</text>
        <dbReference type="Rhea" id="RHEA:36683"/>
        <dbReference type="Rhea" id="RHEA-COMP:10131"/>
        <dbReference type="Rhea" id="RHEA-COMP:11032"/>
        <dbReference type="ChEBI" id="CHEBI:29950"/>
        <dbReference type="ChEBI" id="CHEBI:57287"/>
        <dbReference type="ChEBI" id="CHEBI:57379"/>
        <dbReference type="ChEBI" id="CHEBI:74151"/>
        <dbReference type="EC" id="2.3.1.225"/>
    </reaction>
</comment>
<feature type="region of interest" description="Disordered" evidence="12">
    <location>
        <begin position="186"/>
        <end position="321"/>
    </location>
</feature>
<dbReference type="PANTHER" id="PTHR22883">
    <property type="entry name" value="ZINC FINGER DHHC DOMAIN CONTAINING PROTEIN"/>
    <property type="match status" value="1"/>
</dbReference>
<dbReference type="AlphaFoldDB" id="A0A2T2ZS92"/>
<dbReference type="EMBL" id="KZ678824">
    <property type="protein sequence ID" value="PSR74868.1"/>
    <property type="molecule type" value="Genomic_DNA"/>
</dbReference>
<dbReference type="GO" id="GO:0005783">
    <property type="term" value="C:endoplasmic reticulum"/>
    <property type="evidence" value="ECO:0007669"/>
    <property type="project" value="TreeGrafter"/>
</dbReference>
<dbReference type="GO" id="GO:0006612">
    <property type="term" value="P:protein targeting to membrane"/>
    <property type="evidence" value="ECO:0007669"/>
    <property type="project" value="TreeGrafter"/>
</dbReference>
<keyword evidence="2 11" id="KW-0808">Transferase</keyword>
<comment type="domain">
    <text evidence="11">The DHHC domain is required for palmitoyltransferase activity.</text>
</comment>
<keyword evidence="4 11" id="KW-1133">Transmembrane helix</keyword>
<dbReference type="InterPro" id="IPR001594">
    <property type="entry name" value="Palmitoyltrfase_DHHC"/>
</dbReference>
<comment type="subcellular location">
    <subcellularLocation>
        <location evidence="1">Endomembrane system</location>
        <topology evidence="1">Multi-pass membrane protein</topology>
    </subcellularLocation>
</comment>
<feature type="compositionally biased region" description="Basic and acidic residues" evidence="12">
    <location>
        <begin position="632"/>
        <end position="647"/>
    </location>
</feature>
<evidence type="ECO:0000256" key="4">
    <source>
        <dbReference type="ARBA" id="ARBA00022989"/>
    </source>
</evidence>
<evidence type="ECO:0000256" key="1">
    <source>
        <dbReference type="ARBA" id="ARBA00004127"/>
    </source>
</evidence>
<evidence type="ECO:0000256" key="8">
    <source>
        <dbReference type="ARBA" id="ARBA00023315"/>
    </source>
</evidence>
<feature type="compositionally biased region" description="Basic and acidic residues" evidence="12">
    <location>
        <begin position="236"/>
        <end position="251"/>
    </location>
</feature>
<evidence type="ECO:0000256" key="10">
    <source>
        <dbReference type="ARBA" id="ARBA00048048"/>
    </source>
</evidence>
<dbReference type="Proteomes" id="UP000241462">
    <property type="component" value="Unassembled WGS sequence"/>
</dbReference>
<dbReference type="InterPro" id="IPR039859">
    <property type="entry name" value="PFA4/ZDH16/20/ERF2-like"/>
</dbReference>